<evidence type="ECO:0000256" key="2">
    <source>
        <dbReference type="ARBA" id="ARBA00011901"/>
    </source>
</evidence>
<keyword evidence="8" id="KW-1185">Reference proteome</keyword>
<dbReference type="InterPro" id="IPR002508">
    <property type="entry name" value="MurNAc-LAA_cat"/>
</dbReference>
<dbReference type="SUPFAM" id="SSF53187">
    <property type="entry name" value="Zn-dependent exopeptidases"/>
    <property type="match status" value="1"/>
</dbReference>
<dbReference type="CDD" id="cd02696">
    <property type="entry name" value="MurNAc-LAA"/>
    <property type="match status" value="1"/>
</dbReference>
<dbReference type="Gene3D" id="2.30.30.40">
    <property type="entry name" value="SH3 Domains"/>
    <property type="match status" value="1"/>
</dbReference>
<keyword evidence="3 7" id="KW-0378">Hydrolase</keyword>
<dbReference type="SMART" id="SM00287">
    <property type="entry name" value="SH3b"/>
    <property type="match status" value="1"/>
</dbReference>
<dbReference type="InterPro" id="IPR007921">
    <property type="entry name" value="CHAP_dom"/>
</dbReference>
<dbReference type="GO" id="GO:0008745">
    <property type="term" value="F:N-acetylmuramoyl-L-alanine amidase activity"/>
    <property type="evidence" value="ECO:0007669"/>
    <property type="project" value="UniProtKB-EC"/>
</dbReference>
<name>A0ABU1EYD9_9STAP</name>
<dbReference type="EC" id="3.5.1.28" evidence="2"/>
<protein>
    <recommendedName>
        <fullName evidence="2">N-acetylmuramoyl-L-alanine amidase</fullName>
        <ecNumber evidence="2">3.5.1.28</ecNumber>
    </recommendedName>
</protein>
<evidence type="ECO:0000259" key="6">
    <source>
        <dbReference type="PROSITE" id="PS50911"/>
    </source>
</evidence>
<evidence type="ECO:0000256" key="3">
    <source>
        <dbReference type="ARBA" id="ARBA00022801"/>
    </source>
</evidence>
<comment type="caution">
    <text evidence="7">The sequence shown here is derived from an EMBL/GenBank/DDBJ whole genome shotgun (WGS) entry which is preliminary data.</text>
</comment>
<sequence>MMRTYDEAVKWLDNSVGKQFDFDKAYGYQCYDYTNAYFNYMTGKVLYGMFAKNIHTDNKATLAPIATVYENTEHFLPQKGDIVIFNERYGGGCGHTAVVNQATLQSFEVIEQNWLEGGWVNNRPGWEAATRRWHYYDNPMYFIRLHYASKKSVKNIVASVLPSKSNETKKMKIALVAGHGYNDPGAVGNGTNERDFIRKNIVPNIAKHLRTANHDVYLYGGSTMNQDMYQDTAYGQSVGNYKDYGLYWLKNNQKPDAIVEFHLDAAGPQASGGHVIISSQFKADSIDNKIQSVIKSNVGQIRGVTPRNDLLNVNVSAQINVNYRLAELGFITSGKDMDYIKKNSDKYAKDIAGAIHGKPIGGTAGGAKKAKPKQDKKPPVPTGYKLDKNGVPYKKEKGVYTPTTIKGNNVRKGYSLSSEITGVLANGQSITYDGAYVFNGYRWITYVSNNGRRYIATGKADTKGNRVDYYGRFSKA</sequence>
<evidence type="ECO:0000256" key="4">
    <source>
        <dbReference type="ARBA" id="ARBA00023316"/>
    </source>
</evidence>
<dbReference type="PANTHER" id="PTHR30404:SF8">
    <property type="entry name" value="AUTOLYSIN PH-RELATED"/>
    <property type="match status" value="1"/>
</dbReference>
<comment type="catalytic activity">
    <reaction evidence="1">
        <text>Hydrolyzes the link between N-acetylmuramoyl residues and L-amino acid residues in certain cell-wall glycopeptides.</text>
        <dbReference type="EC" id="3.5.1.28"/>
    </reaction>
</comment>
<dbReference type="SUPFAM" id="SSF54001">
    <property type="entry name" value="Cysteine proteinases"/>
    <property type="match status" value="1"/>
</dbReference>
<keyword evidence="4" id="KW-0961">Cell wall biogenesis/degradation</keyword>
<dbReference type="RefSeq" id="WP_309551196.1">
    <property type="nucleotide sequence ID" value="NZ_JAVJGV010000016.1"/>
</dbReference>
<reference evidence="7 8" key="1">
    <citation type="submission" date="2023-08" db="EMBL/GenBank/DDBJ databases">
        <title>Whole genome sequencing of Staphylococcus coagulans NN-2474.</title>
        <authorList>
            <person name="Kropotov V.S."/>
            <person name="Boriskina E.V."/>
            <person name="Gordinskaya N.A."/>
            <person name="Shkurkina I.S."/>
            <person name="Kryazhev D.V."/>
            <person name="Alekseeva A.E."/>
            <person name="Makhova M.A."/>
        </authorList>
    </citation>
    <scope>NUCLEOTIDE SEQUENCE [LARGE SCALE GENOMIC DNA]</scope>
    <source>
        <strain evidence="7 8">NN-2474</strain>
    </source>
</reference>
<dbReference type="Pfam" id="PF01520">
    <property type="entry name" value="Amidase_3"/>
    <property type="match status" value="1"/>
</dbReference>
<dbReference type="SMART" id="SM00646">
    <property type="entry name" value="Ami_3"/>
    <property type="match status" value="1"/>
</dbReference>
<dbReference type="InterPro" id="IPR038765">
    <property type="entry name" value="Papain-like_cys_pep_sf"/>
</dbReference>
<dbReference type="EMBL" id="JAVJGV010000016">
    <property type="protein sequence ID" value="MDR5602754.1"/>
    <property type="molecule type" value="Genomic_DNA"/>
</dbReference>
<evidence type="ECO:0000256" key="1">
    <source>
        <dbReference type="ARBA" id="ARBA00001561"/>
    </source>
</evidence>
<evidence type="ECO:0000256" key="5">
    <source>
        <dbReference type="SAM" id="MobiDB-lite"/>
    </source>
</evidence>
<dbReference type="Pfam" id="PF08460">
    <property type="entry name" value="SH3_5"/>
    <property type="match status" value="1"/>
</dbReference>
<organism evidence="7 8">
    <name type="scientific">Staphylococcus coagulans</name>
    <dbReference type="NCBI Taxonomy" id="74706"/>
    <lineage>
        <taxon>Bacteria</taxon>
        <taxon>Bacillati</taxon>
        <taxon>Bacillota</taxon>
        <taxon>Bacilli</taxon>
        <taxon>Bacillales</taxon>
        <taxon>Staphylococcaceae</taxon>
        <taxon>Staphylococcus</taxon>
    </lineage>
</organism>
<accession>A0ABU1EYD9</accession>
<feature type="region of interest" description="Disordered" evidence="5">
    <location>
        <begin position="362"/>
        <end position="389"/>
    </location>
</feature>
<evidence type="ECO:0000313" key="8">
    <source>
        <dbReference type="Proteomes" id="UP001255050"/>
    </source>
</evidence>
<dbReference type="Gene3D" id="3.40.630.40">
    <property type="entry name" value="Zn-dependent exopeptidases"/>
    <property type="match status" value="1"/>
</dbReference>
<dbReference type="Gene3D" id="3.90.1720.10">
    <property type="entry name" value="endopeptidase domain like (from Nostoc punctiforme)"/>
    <property type="match status" value="1"/>
</dbReference>
<dbReference type="InterPro" id="IPR003646">
    <property type="entry name" value="SH3-like_bac-type"/>
</dbReference>
<feature type="domain" description="Peptidase C51" evidence="6">
    <location>
        <begin position="5"/>
        <end position="144"/>
    </location>
</feature>
<proteinExistence type="predicted"/>
<evidence type="ECO:0000313" key="7">
    <source>
        <dbReference type="EMBL" id="MDR5602754.1"/>
    </source>
</evidence>
<dbReference type="Pfam" id="PF05257">
    <property type="entry name" value="CHAP"/>
    <property type="match status" value="1"/>
</dbReference>
<dbReference type="PROSITE" id="PS50911">
    <property type="entry name" value="CHAP"/>
    <property type="match status" value="1"/>
</dbReference>
<dbReference type="Proteomes" id="UP001255050">
    <property type="component" value="Unassembled WGS sequence"/>
</dbReference>
<gene>
    <name evidence="7" type="ORF">RCO12_04815</name>
</gene>
<dbReference type="PANTHER" id="PTHR30404">
    <property type="entry name" value="N-ACETYLMURAMOYL-L-ALANINE AMIDASE"/>
    <property type="match status" value="1"/>
</dbReference>
<dbReference type="InterPro" id="IPR050695">
    <property type="entry name" value="N-acetylmuramoyl_amidase_3"/>
</dbReference>